<gene>
    <name evidence="1" type="ORF">ABVK50_02490</name>
</gene>
<organism evidence="1">
    <name type="scientific">Mesorhizobium sp. WSM2240</name>
    <dbReference type="NCBI Taxonomy" id="3228851"/>
    <lineage>
        <taxon>Bacteria</taxon>
        <taxon>Pseudomonadati</taxon>
        <taxon>Pseudomonadota</taxon>
        <taxon>Alphaproteobacteria</taxon>
        <taxon>Hyphomicrobiales</taxon>
        <taxon>Phyllobacteriaceae</taxon>
        <taxon>Mesorhizobium</taxon>
    </lineage>
</organism>
<evidence type="ECO:0000313" key="1">
    <source>
        <dbReference type="EMBL" id="XCG49519.1"/>
    </source>
</evidence>
<sequence>MSTDQHRDLPLFRWTPPACVVIPFPTVKRIGKIRRTVEVLSGRNGKSADQYWHQIISGMRSQMIAAGLPDDVIEAELRSFADAVFVTMNRGCQRPGGDAA</sequence>
<dbReference type="EMBL" id="CP159253">
    <property type="protein sequence ID" value="XCG49519.1"/>
    <property type="molecule type" value="Genomic_DNA"/>
</dbReference>
<dbReference type="InterPro" id="IPR045720">
    <property type="entry name" value="DUF6074"/>
</dbReference>
<dbReference type="AlphaFoldDB" id="A0AAU8CT66"/>
<dbReference type="Pfam" id="PF19551">
    <property type="entry name" value="DUF6074"/>
    <property type="match status" value="1"/>
</dbReference>
<protein>
    <submittedName>
        <fullName evidence="1">DUF6074 family protein</fullName>
    </submittedName>
</protein>
<proteinExistence type="predicted"/>
<dbReference type="RefSeq" id="WP_353642947.1">
    <property type="nucleotide sequence ID" value="NZ_CP159253.1"/>
</dbReference>
<accession>A0AAU8CT66</accession>
<name>A0AAU8CT66_9HYPH</name>
<reference evidence="1" key="1">
    <citation type="submission" date="2024-06" db="EMBL/GenBank/DDBJ databases">
        <title>Mesorhizobium karijinii sp. nov., a symbiont of the iconic Swainsona formosa from arid Australia.</title>
        <authorList>
            <person name="Hill Y.J."/>
            <person name="Watkin E.L.J."/>
            <person name="O'Hara G.W."/>
            <person name="Terpolilli J."/>
            <person name="Tye M.L."/>
            <person name="Kohlmeier M.G."/>
        </authorList>
    </citation>
    <scope>NUCLEOTIDE SEQUENCE</scope>
    <source>
        <strain evidence="1">WSM2240</strain>
    </source>
</reference>